<dbReference type="AlphaFoldDB" id="A0A2V3ZZV6"/>
<name>A0A2V3ZZV6_9BACT</name>
<protein>
    <submittedName>
        <fullName evidence="2">Nuclear transport factor 2 family protein</fullName>
    </submittedName>
</protein>
<proteinExistence type="predicted"/>
<comment type="caution">
    <text evidence="2">The sequence shown here is derived from an EMBL/GenBank/DDBJ whole genome shotgun (WGS) entry which is preliminary data.</text>
</comment>
<feature type="domain" description="SnoaL-like" evidence="1">
    <location>
        <begin position="11"/>
        <end position="119"/>
    </location>
</feature>
<evidence type="ECO:0000313" key="3">
    <source>
        <dbReference type="Proteomes" id="UP000248079"/>
    </source>
</evidence>
<evidence type="ECO:0000313" key="2">
    <source>
        <dbReference type="EMBL" id="PXY01989.1"/>
    </source>
</evidence>
<organism evidence="2 3">
    <name type="scientific">Marinifilum breve</name>
    <dbReference type="NCBI Taxonomy" id="2184082"/>
    <lineage>
        <taxon>Bacteria</taxon>
        <taxon>Pseudomonadati</taxon>
        <taxon>Bacteroidota</taxon>
        <taxon>Bacteroidia</taxon>
        <taxon>Marinilabiliales</taxon>
        <taxon>Marinifilaceae</taxon>
    </lineage>
</organism>
<dbReference type="EMBL" id="QFLI01000002">
    <property type="protein sequence ID" value="PXY01989.1"/>
    <property type="molecule type" value="Genomic_DNA"/>
</dbReference>
<dbReference type="OrthoDB" id="3681559at2"/>
<dbReference type="SUPFAM" id="SSF54427">
    <property type="entry name" value="NTF2-like"/>
    <property type="match status" value="1"/>
</dbReference>
<gene>
    <name evidence="2" type="ORF">DF185_04895</name>
</gene>
<accession>A0A2V3ZZV6</accession>
<dbReference type="Proteomes" id="UP000248079">
    <property type="component" value="Unassembled WGS sequence"/>
</dbReference>
<evidence type="ECO:0000259" key="1">
    <source>
        <dbReference type="Pfam" id="PF12680"/>
    </source>
</evidence>
<sequence>MKTADKNKQTVLAFYQAVEEINVEALVGLFSEDCVHVNPYASDILPEGAHGKEGIHAYWTPVFESFKGVEMTIEEMYAMEDPSMVYVKAKGKVILKDGSDYNNDYFLIFKFNEAGEIQHYTEVFNPIVAIKSFNLLDQLK</sequence>
<dbReference type="Pfam" id="PF12680">
    <property type="entry name" value="SnoaL_2"/>
    <property type="match status" value="1"/>
</dbReference>
<keyword evidence="3" id="KW-1185">Reference proteome</keyword>
<dbReference type="InterPro" id="IPR032710">
    <property type="entry name" value="NTF2-like_dom_sf"/>
</dbReference>
<dbReference type="Gene3D" id="3.10.450.50">
    <property type="match status" value="1"/>
</dbReference>
<reference evidence="2 3" key="1">
    <citation type="submission" date="2018-05" db="EMBL/GenBank/DDBJ databases">
        <title>Marinifilum breve JC075T sp. nov., a marine bacterium isolated from Yongle Blue Hole in the South China Sea.</title>
        <authorList>
            <person name="Fu T."/>
        </authorList>
    </citation>
    <scope>NUCLEOTIDE SEQUENCE [LARGE SCALE GENOMIC DNA]</scope>
    <source>
        <strain evidence="2 3">JC075</strain>
    </source>
</reference>
<dbReference type="RefSeq" id="WP_110359623.1">
    <property type="nucleotide sequence ID" value="NZ_QFLI01000002.1"/>
</dbReference>
<dbReference type="InterPro" id="IPR037401">
    <property type="entry name" value="SnoaL-like"/>
</dbReference>